<keyword evidence="5" id="KW-0460">Magnesium</keyword>
<sequence>MIYIPAGFAILFSVYLFFRVKAVSILKTEGASAASFEELKNCYETIQAGAKAFLWAEYQVCTIFVILFAVLVFILTSRIPTLSATGDSYEWKWKIGGLTCASFLVGAFTSILSGYIGMMVAVFANGRTTVAALADGGAGWTAAFNVAFRSGAIMGFSNCGLALIILYGLCQIYRDVFTDIIDGKRYIQYTQLFECVSGFGLGGSAIALFGRVGGGIFTKAADVGADLSGKVIGLGDGKKLDEDSPYNPAVIADNVGDNVGDVAGMGSDLFGSLGEASCAAMLLGAAIGEISTAGWSALMYPLYISTIGICACLVMHFVATDIWPVRCETDIEKVLKIQLLGTAIIMSGIMYPVTDGFLPNSMTIDGVTRLVTSDNVYGCVLFGIWAGTIIGFITEYFTSHTYKPTRDVAKACETGAATNIIYGIALGYLSSIIPVGLIAGAVYFCLKTTGLYGVACGALGMLSTLATCLTIDVYGPISDNAGGIAEMAEFPPNVRDKTDALDAAGNTTAAIGKGFAIGSAALVSVSLTGAFVARCSFSMSAASKLNEHGVNLMSAVVFAFLIFGANIPYWFSALTMKSVGEAANSMVREVARQWAEIPGLKDTASLDFDTRAEKRAAGEKLATPDYQRCIAIATNASLKEMIAPAALVVLSPIIVGSLFGVEAVVGLLAGAMSSSVQLAISMSNTGGAWDNAKKFTEKGGLNGWTVVYAGKKSNVHAAAVVGDTVGDPFKDTSGPALNIVMKLMAIISVVFADFFMSINHGNGASHAGNLIY</sequence>
<gene>
    <name evidence="11" type="ORF">GUITHDRAFT_157894</name>
</gene>
<feature type="transmembrane region" description="Helical" evidence="10">
    <location>
        <begin position="514"/>
        <end position="532"/>
    </location>
</feature>
<evidence type="ECO:0000256" key="7">
    <source>
        <dbReference type="ARBA" id="ARBA00022989"/>
    </source>
</evidence>
<dbReference type="AlphaFoldDB" id="L1JA21"/>
<keyword evidence="8" id="KW-0406">Ion transport</keyword>
<dbReference type="NCBIfam" id="NF001960">
    <property type="entry name" value="PRK00733.3-5"/>
    <property type="match status" value="1"/>
</dbReference>
<name>L1JA21_GUITC</name>
<feature type="transmembrane region" description="Helical" evidence="10">
    <location>
        <begin position="552"/>
        <end position="571"/>
    </location>
</feature>
<dbReference type="Proteomes" id="UP000011087">
    <property type="component" value="Unassembled WGS sequence"/>
</dbReference>
<feature type="transmembrane region" description="Helical" evidence="10">
    <location>
        <begin position="645"/>
        <end position="672"/>
    </location>
</feature>
<dbReference type="OrthoDB" id="5210at2759"/>
<keyword evidence="4 10" id="KW-0812">Transmembrane</keyword>
<dbReference type="GO" id="GO:0012505">
    <property type="term" value="C:endomembrane system"/>
    <property type="evidence" value="ECO:0007669"/>
    <property type="project" value="UniProtKB-SubCell"/>
</dbReference>
<evidence type="ECO:0000256" key="4">
    <source>
        <dbReference type="ARBA" id="ARBA00022692"/>
    </source>
</evidence>
<evidence type="ECO:0000313" key="12">
    <source>
        <dbReference type="EnsemblProtists" id="EKX44949"/>
    </source>
</evidence>
<evidence type="ECO:0000256" key="6">
    <source>
        <dbReference type="ARBA" id="ARBA00022967"/>
    </source>
</evidence>
<reference evidence="11 13" key="1">
    <citation type="journal article" date="2012" name="Nature">
        <title>Algal genomes reveal evolutionary mosaicism and the fate of nucleomorphs.</title>
        <authorList>
            <consortium name="DOE Joint Genome Institute"/>
            <person name="Curtis B.A."/>
            <person name="Tanifuji G."/>
            <person name="Burki F."/>
            <person name="Gruber A."/>
            <person name="Irimia M."/>
            <person name="Maruyama S."/>
            <person name="Arias M.C."/>
            <person name="Ball S.G."/>
            <person name="Gile G.H."/>
            <person name="Hirakawa Y."/>
            <person name="Hopkins J.F."/>
            <person name="Kuo A."/>
            <person name="Rensing S.A."/>
            <person name="Schmutz J."/>
            <person name="Symeonidi A."/>
            <person name="Elias M."/>
            <person name="Eveleigh R.J."/>
            <person name="Herman E.K."/>
            <person name="Klute M.J."/>
            <person name="Nakayama T."/>
            <person name="Obornik M."/>
            <person name="Reyes-Prieto A."/>
            <person name="Armbrust E.V."/>
            <person name="Aves S.J."/>
            <person name="Beiko R.G."/>
            <person name="Coutinho P."/>
            <person name="Dacks J.B."/>
            <person name="Durnford D.G."/>
            <person name="Fast N.M."/>
            <person name="Green B.R."/>
            <person name="Grisdale C.J."/>
            <person name="Hempel F."/>
            <person name="Henrissat B."/>
            <person name="Hoppner M.P."/>
            <person name="Ishida K."/>
            <person name="Kim E."/>
            <person name="Koreny L."/>
            <person name="Kroth P.G."/>
            <person name="Liu Y."/>
            <person name="Malik S.B."/>
            <person name="Maier U.G."/>
            <person name="McRose D."/>
            <person name="Mock T."/>
            <person name="Neilson J.A."/>
            <person name="Onodera N.T."/>
            <person name="Poole A.M."/>
            <person name="Pritham E.J."/>
            <person name="Richards T.A."/>
            <person name="Rocap G."/>
            <person name="Roy S.W."/>
            <person name="Sarai C."/>
            <person name="Schaack S."/>
            <person name="Shirato S."/>
            <person name="Slamovits C.H."/>
            <person name="Spencer D.F."/>
            <person name="Suzuki S."/>
            <person name="Worden A.Z."/>
            <person name="Zauner S."/>
            <person name="Barry K."/>
            <person name="Bell C."/>
            <person name="Bharti A.K."/>
            <person name="Crow J.A."/>
            <person name="Grimwood J."/>
            <person name="Kramer R."/>
            <person name="Lindquist E."/>
            <person name="Lucas S."/>
            <person name="Salamov A."/>
            <person name="McFadden G.I."/>
            <person name="Lane C.E."/>
            <person name="Keeling P.J."/>
            <person name="Gray M.W."/>
            <person name="Grigoriev I.V."/>
            <person name="Archibald J.M."/>
        </authorList>
    </citation>
    <scope>NUCLEOTIDE SEQUENCE</scope>
    <source>
        <strain evidence="11 13">CCMP2712</strain>
    </source>
</reference>
<evidence type="ECO:0000256" key="9">
    <source>
        <dbReference type="ARBA" id="ARBA00023136"/>
    </source>
</evidence>
<evidence type="ECO:0000256" key="10">
    <source>
        <dbReference type="SAM" id="Phobius"/>
    </source>
</evidence>
<dbReference type="GO" id="GO:0009678">
    <property type="term" value="F:diphosphate hydrolysis-driven proton transmembrane transporter activity"/>
    <property type="evidence" value="ECO:0007669"/>
    <property type="project" value="UniProtKB-EC"/>
</dbReference>
<dbReference type="PANTHER" id="PTHR31998">
    <property type="entry name" value="K(+)-INSENSITIVE PYROPHOSPHATE-ENERGIZED PROTON PUMP"/>
    <property type="match status" value="1"/>
</dbReference>
<keyword evidence="6" id="KW-1278">Translocase</keyword>
<keyword evidence="13" id="KW-1185">Reference proteome</keyword>
<evidence type="ECO:0000256" key="2">
    <source>
        <dbReference type="ARBA" id="ARBA00013242"/>
    </source>
</evidence>
<feature type="transmembrane region" description="Helical" evidence="10">
    <location>
        <begin position="335"/>
        <end position="353"/>
    </location>
</feature>
<keyword evidence="7 10" id="KW-1133">Transmembrane helix</keyword>
<dbReference type="EnsemblProtists" id="EKX44949">
    <property type="protein sequence ID" value="EKX44949"/>
    <property type="gene ID" value="GUITHDRAFT_157894"/>
</dbReference>
<dbReference type="eggNOG" id="ENOG502QPJC">
    <property type="taxonomic scope" value="Eukaryota"/>
</dbReference>
<evidence type="ECO:0000313" key="11">
    <source>
        <dbReference type="EMBL" id="EKX44949.1"/>
    </source>
</evidence>
<evidence type="ECO:0000256" key="5">
    <source>
        <dbReference type="ARBA" id="ARBA00022842"/>
    </source>
</evidence>
<feature type="transmembrane region" description="Helical" evidence="10">
    <location>
        <begin position="419"/>
        <end position="444"/>
    </location>
</feature>
<keyword evidence="9 10" id="KW-0472">Membrane</keyword>
<protein>
    <recommendedName>
        <fullName evidence="2">H(+)-exporting diphosphatase</fullName>
        <ecNumber evidence="2">7.1.3.1</ecNumber>
    </recommendedName>
</protein>
<evidence type="ECO:0000256" key="1">
    <source>
        <dbReference type="ARBA" id="ARBA00004127"/>
    </source>
</evidence>
<organism evidence="11">
    <name type="scientific">Guillardia theta (strain CCMP2712)</name>
    <name type="common">Cryptophyte</name>
    <dbReference type="NCBI Taxonomy" id="905079"/>
    <lineage>
        <taxon>Eukaryota</taxon>
        <taxon>Cryptophyceae</taxon>
        <taxon>Pyrenomonadales</taxon>
        <taxon>Geminigeraceae</taxon>
        <taxon>Guillardia</taxon>
    </lineage>
</organism>
<dbReference type="HAMAP" id="MF_01129">
    <property type="entry name" value="PPase_energized_pump"/>
    <property type="match status" value="1"/>
</dbReference>
<comment type="subcellular location">
    <subcellularLocation>
        <location evidence="1">Endomembrane system</location>
        <topology evidence="1">Multi-pass membrane protein</topology>
    </subcellularLocation>
</comment>
<feature type="transmembrane region" description="Helical" evidence="10">
    <location>
        <begin position="375"/>
        <end position="398"/>
    </location>
</feature>
<evidence type="ECO:0000256" key="3">
    <source>
        <dbReference type="ARBA" id="ARBA00022448"/>
    </source>
</evidence>
<dbReference type="OMA" id="AFCAIRS"/>
<dbReference type="RefSeq" id="XP_005831929.1">
    <property type="nucleotide sequence ID" value="XM_005831872.1"/>
</dbReference>
<dbReference type="EC" id="7.1.3.1" evidence="2"/>
<proteinExistence type="inferred from homology"/>
<dbReference type="PaxDb" id="55529-EKX44949"/>
<reference evidence="12" key="3">
    <citation type="submission" date="2016-03" db="UniProtKB">
        <authorList>
            <consortium name="EnsemblProtists"/>
        </authorList>
    </citation>
    <scope>IDENTIFICATION</scope>
</reference>
<feature type="transmembrane region" description="Helical" evidence="10">
    <location>
        <begin position="450"/>
        <end position="471"/>
    </location>
</feature>
<accession>L1JA21</accession>
<dbReference type="InterPro" id="IPR004131">
    <property type="entry name" value="PPase-energised_H-pump"/>
</dbReference>
<feature type="transmembrane region" description="Helical" evidence="10">
    <location>
        <begin position="736"/>
        <end position="756"/>
    </location>
</feature>
<dbReference type="HOGENOM" id="CLU_008743_3_0_1"/>
<feature type="transmembrane region" description="Helical" evidence="10">
    <location>
        <begin position="146"/>
        <end position="170"/>
    </location>
</feature>
<dbReference type="Pfam" id="PF03030">
    <property type="entry name" value="H_PPase"/>
    <property type="match status" value="1"/>
</dbReference>
<reference evidence="13" key="2">
    <citation type="submission" date="2012-11" db="EMBL/GenBank/DDBJ databases">
        <authorList>
            <person name="Kuo A."/>
            <person name="Curtis B.A."/>
            <person name="Tanifuji G."/>
            <person name="Burki F."/>
            <person name="Gruber A."/>
            <person name="Irimia M."/>
            <person name="Maruyama S."/>
            <person name="Arias M.C."/>
            <person name="Ball S.G."/>
            <person name="Gile G.H."/>
            <person name="Hirakawa Y."/>
            <person name="Hopkins J.F."/>
            <person name="Rensing S.A."/>
            <person name="Schmutz J."/>
            <person name="Symeonidi A."/>
            <person name="Elias M."/>
            <person name="Eveleigh R.J."/>
            <person name="Herman E.K."/>
            <person name="Klute M.J."/>
            <person name="Nakayama T."/>
            <person name="Obornik M."/>
            <person name="Reyes-Prieto A."/>
            <person name="Armbrust E.V."/>
            <person name="Aves S.J."/>
            <person name="Beiko R.G."/>
            <person name="Coutinho P."/>
            <person name="Dacks J.B."/>
            <person name="Durnford D.G."/>
            <person name="Fast N.M."/>
            <person name="Green B.R."/>
            <person name="Grisdale C."/>
            <person name="Hempe F."/>
            <person name="Henrissat B."/>
            <person name="Hoppner M.P."/>
            <person name="Ishida K.-I."/>
            <person name="Kim E."/>
            <person name="Koreny L."/>
            <person name="Kroth P.G."/>
            <person name="Liu Y."/>
            <person name="Malik S.-B."/>
            <person name="Maier U.G."/>
            <person name="McRose D."/>
            <person name="Mock T."/>
            <person name="Neilson J.A."/>
            <person name="Onodera N.T."/>
            <person name="Poole A.M."/>
            <person name="Pritham E.J."/>
            <person name="Richards T.A."/>
            <person name="Rocap G."/>
            <person name="Roy S.W."/>
            <person name="Sarai C."/>
            <person name="Schaack S."/>
            <person name="Shirato S."/>
            <person name="Slamovits C.H."/>
            <person name="Spencer D.F."/>
            <person name="Suzuki S."/>
            <person name="Worden A.Z."/>
            <person name="Zauner S."/>
            <person name="Barry K."/>
            <person name="Bell C."/>
            <person name="Bharti A.K."/>
            <person name="Crow J.A."/>
            <person name="Grimwood J."/>
            <person name="Kramer R."/>
            <person name="Lindquist E."/>
            <person name="Lucas S."/>
            <person name="Salamov A."/>
            <person name="McFadden G.I."/>
            <person name="Lane C.E."/>
            <person name="Keeling P.J."/>
            <person name="Gray M.W."/>
            <person name="Grigoriev I.V."/>
            <person name="Archibald J.M."/>
        </authorList>
    </citation>
    <scope>NUCLEOTIDE SEQUENCE</scope>
    <source>
        <strain evidence="13">CCMP2712</strain>
    </source>
</reference>
<dbReference type="KEGG" id="gtt:GUITHDRAFT_157894"/>
<dbReference type="NCBIfam" id="TIGR01104">
    <property type="entry name" value="V_PPase"/>
    <property type="match status" value="1"/>
</dbReference>
<dbReference type="PIRSF" id="PIRSF001265">
    <property type="entry name" value="H+-PPase"/>
    <property type="match status" value="1"/>
</dbReference>
<feature type="transmembrane region" description="Helical" evidence="10">
    <location>
        <begin position="95"/>
        <end position="126"/>
    </location>
</feature>
<dbReference type="GO" id="GO:0004427">
    <property type="term" value="F:inorganic diphosphate phosphatase activity"/>
    <property type="evidence" value="ECO:0007669"/>
    <property type="project" value="InterPro"/>
</dbReference>
<evidence type="ECO:0000313" key="13">
    <source>
        <dbReference type="Proteomes" id="UP000011087"/>
    </source>
</evidence>
<keyword evidence="3" id="KW-0813">Transport</keyword>
<feature type="transmembrane region" description="Helical" evidence="10">
    <location>
        <begin position="302"/>
        <end position="323"/>
    </location>
</feature>
<evidence type="ECO:0000256" key="8">
    <source>
        <dbReference type="ARBA" id="ARBA00023065"/>
    </source>
</evidence>
<dbReference type="EMBL" id="JH993001">
    <property type="protein sequence ID" value="EKX44949.1"/>
    <property type="molecule type" value="Genomic_DNA"/>
</dbReference>
<feature type="transmembrane region" description="Helical" evidence="10">
    <location>
        <begin position="53"/>
        <end position="75"/>
    </location>
</feature>
<dbReference type="GeneID" id="17301666"/>
<dbReference type="GO" id="GO:0016020">
    <property type="term" value="C:membrane"/>
    <property type="evidence" value="ECO:0007669"/>
    <property type="project" value="InterPro"/>
</dbReference>
<feature type="transmembrane region" description="Helical" evidence="10">
    <location>
        <begin position="191"/>
        <end position="210"/>
    </location>
</feature>